<dbReference type="Gene3D" id="2.30.29.30">
    <property type="entry name" value="Pleckstrin-homology domain (PH domain)/Phosphotyrosine-binding domain (PTB)"/>
    <property type="match status" value="1"/>
</dbReference>
<dbReference type="Proteomes" id="UP001497522">
    <property type="component" value="Chromosome 1"/>
</dbReference>
<feature type="compositionally biased region" description="Polar residues" evidence="2">
    <location>
        <begin position="39"/>
        <end position="48"/>
    </location>
</feature>
<evidence type="ECO:0000256" key="1">
    <source>
        <dbReference type="ARBA" id="ARBA00009414"/>
    </source>
</evidence>
<dbReference type="EMBL" id="OZ023702">
    <property type="protein sequence ID" value="CAK9858218.1"/>
    <property type="molecule type" value="Genomic_DNA"/>
</dbReference>
<feature type="domain" description="GRAM" evidence="3">
    <location>
        <begin position="161"/>
        <end position="239"/>
    </location>
</feature>
<comment type="similarity">
    <text evidence="1">Belongs to the GEM family.</text>
</comment>
<organism evidence="4 5">
    <name type="scientific">Sphagnum jensenii</name>
    <dbReference type="NCBI Taxonomy" id="128206"/>
    <lineage>
        <taxon>Eukaryota</taxon>
        <taxon>Viridiplantae</taxon>
        <taxon>Streptophyta</taxon>
        <taxon>Embryophyta</taxon>
        <taxon>Bryophyta</taxon>
        <taxon>Sphagnophytina</taxon>
        <taxon>Sphagnopsida</taxon>
        <taxon>Sphagnales</taxon>
        <taxon>Sphagnaceae</taxon>
        <taxon>Sphagnum</taxon>
    </lineage>
</organism>
<evidence type="ECO:0000313" key="5">
    <source>
        <dbReference type="Proteomes" id="UP001497522"/>
    </source>
</evidence>
<reference evidence="4 5" key="1">
    <citation type="submission" date="2024-03" db="EMBL/GenBank/DDBJ databases">
        <authorList>
            <consortium name="ELIXIR-Norway"/>
            <consortium name="Elixir Norway"/>
        </authorList>
    </citation>
    <scope>NUCLEOTIDE SEQUENCE [LARGE SCALE GENOMIC DNA]</scope>
</reference>
<feature type="region of interest" description="Disordered" evidence="2">
    <location>
        <begin position="1"/>
        <end position="55"/>
    </location>
</feature>
<proteinExistence type="inferred from homology"/>
<keyword evidence="5" id="KW-1185">Reference proteome</keyword>
<dbReference type="PANTHER" id="PTHR31969">
    <property type="entry name" value="GEM-LIKE PROTEIN 2"/>
    <property type="match status" value="1"/>
</dbReference>
<dbReference type="Pfam" id="PF02893">
    <property type="entry name" value="GRAM"/>
    <property type="match status" value="1"/>
</dbReference>
<dbReference type="InterPro" id="IPR004182">
    <property type="entry name" value="GRAM"/>
</dbReference>
<evidence type="ECO:0000256" key="2">
    <source>
        <dbReference type="SAM" id="MobiDB-lite"/>
    </source>
</evidence>
<protein>
    <recommendedName>
        <fullName evidence="3">GRAM domain-containing protein</fullName>
    </recommendedName>
</protein>
<evidence type="ECO:0000313" key="4">
    <source>
        <dbReference type="EMBL" id="CAK9858218.1"/>
    </source>
</evidence>
<dbReference type="InterPro" id="IPR011993">
    <property type="entry name" value="PH-like_dom_sf"/>
</dbReference>
<gene>
    <name evidence="4" type="ORF">CSSPJE1EN2_LOCUS1213</name>
</gene>
<evidence type="ECO:0000259" key="3">
    <source>
        <dbReference type="SMART" id="SM00568"/>
    </source>
</evidence>
<feature type="compositionally biased region" description="Low complexity" evidence="2">
    <location>
        <begin position="12"/>
        <end position="38"/>
    </location>
</feature>
<dbReference type="InterPro" id="IPR037848">
    <property type="entry name" value="GEM-like"/>
</dbReference>
<name>A0ABP1A6S9_9BRYO</name>
<sequence>MSSNYTPDRHSSAQPFGSASSSSCPYSSYEPSAPPESGNPNLYPSRNEQVGGGGGGGGAAAAASYVWNNPHLSSTGYCGQQVPQTTGFSGPQSGNPYVQTIPTASHGGAGPIDFLNKLGKQVECIAGNVWGHLKVGNSVSDSALGIISQGSKLLTGGGFVGLYKQIFGLAPNERLLKTYACYLSTSRGPISGTLYITNQKFAFGSDRPIAYAPTPGQQALSYYKVVLPLEKVCDVAPSENLSKPTEKYILVFMDDGHEFWFTGLVNYDKGLKNMRESILKRGKSSSNP</sequence>
<accession>A0ABP1A6S9</accession>
<dbReference type="SMART" id="SM00568">
    <property type="entry name" value="GRAM"/>
    <property type="match status" value="1"/>
</dbReference>